<dbReference type="InterPro" id="IPR008978">
    <property type="entry name" value="HSP20-like_chaperone"/>
</dbReference>
<accession>A0A6N8HXB2</accession>
<dbReference type="Proteomes" id="UP000515909">
    <property type="component" value="Chromosome"/>
</dbReference>
<accession>A0A7G8TAP3</accession>
<reference evidence="5 7" key="2">
    <citation type="submission" date="2020-08" db="EMBL/GenBank/DDBJ databases">
        <title>The isolate Caproiciproducens sp. 7D4C2 produces n-caproate at mildly acidic conditions from hexoses: genome and rBOX comparison with related strains and chain-elongating bacteria.</title>
        <authorList>
            <person name="Esquivel-Elizondo S."/>
            <person name="Bagci C."/>
            <person name="Temovska M."/>
            <person name="Jeon B.S."/>
            <person name="Bessarab I."/>
            <person name="Williams R.B.H."/>
            <person name="Huson D.H."/>
            <person name="Angenent L.T."/>
        </authorList>
    </citation>
    <scope>NUCLEOTIDE SEQUENCE [LARGE SCALE GENOMIC DNA]</scope>
    <source>
        <strain evidence="5 7">7D4C2</strain>
    </source>
</reference>
<dbReference type="KEGG" id="cfem:HCR03_19065"/>
<evidence type="ECO:0000256" key="2">
    <source>
        <dbReference type="RuleBase" id="RU003616"/>
    </source>
</evidence>
<dbReference type="EMBL" id="CP060286">
    <property type="protein sequence ID" value="QNK40684.1"/>
    <property type="molecule type" value="Genomic_DNA"/>
</dbReference>
<dbReference type="Pfam" id="PF00011">
    <property type="entry name" value="HSP20"/>
    <property type="match status" value="1"/>
</dbReference>
<evidence type="ECO:0000313" key="4">
    <source>
        <dbReference type="EMBL" id="MVB10309.1"/>
    </source>
</evidence>
<feature type="domain" description="SHSP" evidence="3">
    <location>
        <begin position="29"/>
        <end position="140"/>
    </location>
</feature>
<reference evidence="4 6" key="1">
    <citation type="submission" date="2019-09" db="EMBL/GenBank/DDBJ databases">
        <title>Genome sequence of Clostridium sp. EA1.</title>
        <authorList>
            <person name="Poehlein A."/>
            <person name="Bengelsdorf F.R."/>
            <person name="Daniel R."/>
        </authorList>
    </citation>
    <scope>NUCLEOTIDE SEQUENCE [LARGE SCALE GENOMIC DNA]</scope>
    <source>
        <strain evidence="4 6">EA1</strain>
    </source>
</reference>
<keyword evidence="6" id="KW-1185">Reference proteome</keyword>
<evidence type="ECO:0000313" key="5">
    <source>
        <dbReference type="EMBL" id="QNK40684.1"/>
    </source>
</evidence>
<protein>
    <submittedName>
        <fullName evidence="4">18 kDa heat shock protein</fullName>
    </submittedName>
    <submittedName>
        <fullName evidence="5">Hsp20/alpha crystallin family protein</fullName>
    </submittedName>
</protein>
<dbReference type="RefSeq" id="WP_066643604.1">
    <property type="nucleotide sequence ID" value="NZ_CP060286.1"/>
</dbReference>
<evidence type="ECO:0000256" key="1">
    <source>
        <dbReference type="PROSITE-ProRule" id="PRU00285"/>
    </source>
</evidence>
<gene>
    <name evidence="4" type="ORF">CAFE_09920</name>
    <name evidence="5" type="ORF">HCR03_19065</name>
</gene>
<evidence type="ECO:0000313" key="6">
    <source>
        <dbReference type="Proteomes" id="UP000469440"/>
    </source>
</evidence>
<proteinExistence type="inferred from homology"/>
<dbReference type="SUPFAM" id="SSF49764">
    <property type="entry name" value="HSP20-like chaperones"/>
    <property type="match status" value="1"/>
</dbReference>
<dbReference type="InterPro" id="IPR002068">
    <property type="entry name" value="A-crystallin/Hsp20_dom"/>
</dbReference>
<dbReference type="AlphaFoldDB" id="A0A6N8HXB2"/>
<sequence length="140" mass="16082">MFDLIPFERGTDGLFDEFSRLVNGGFWNGTDSFRTFRTDILDKGDRYVLRADLPGFQKQEININVEGDRLTLSAEHKEEFNENKKNYIRKERRYGAFSRSFDLSGIDSAGICARYSNGVLELELPKSAQAKSSQKRIEVN</sequence>
<organism evidence="4 6">
    <name type="scientific">Caproicibacter fermentans</name>
    <dbReference type="NCBI Taxonomy" id="2576756"/>
    <lineage>
        <taxon>Bacteria</taxon>
        <taxon>Bacillati</taxon>
        <taxon>Bacillota</taxon>
        <taxon>Clostridia</taxon>
        <taxon>Eubacteriales</taxon>
        <taxon>Acutalibacteraceae</taxon>
        <taxon>Caproicibacter</taxon>
    </lineage>
</organism>
<dbReference type="Gene3D" id="2.60.40.790">
    <property type="match status" value="1"/>
</dbReference>
<dbReference type="Proteomes" id="UP000469440">
    <property type="component" value="Unassembled WGS sequence"/>
</dbReference>
<evidence type="ECO:0000259" key="3">
    <source>
        <dbReference type="PROSITE" id="PS01031"/>
    </source>
</evidence>
<dbReference type="CDD" id="cd06471">
    <property type="entry name" value="ACD_LpsHSP_like"/>
    <property type="match status" value="1"/>
</dbReference>
<name>A0A6N8HXB2_9FIRM</name>
<dbReference type="OrthoDB" id="9811615at2"/>
<dbReference type="PANTHER" id="PTHR11527">
    <property type="entry name" value="HEAT-SHOCK PROTEIN 20 FAMILY MEMBER"/>
    <property type="match status" value="1"/>
</dbReference>
<dbReference type="PROSITE" id="PS01031">
    <property type="entry name" value="SHSP"/>
    <property type="match status" value="1"/>
</dbReference>
<dbReference type="EMBL" id="VWXL01000025">
    <property type="protein sequence ID" value="MVB10309.1"/>
    <property type="molecule type" value="Genomic_DNA"/>
</dbReference>
<comment type="similarity">
    <text evidence="1 2">Belongs to the small heat shock protein (HSP20) family.</text>
</comment>
<evidence type="ECO:0000313" key="7">
    <source>
        <dbReference type="Proteomes" id="UP000515909"/>
    </source>
</evidence>
<keyword evidence="4" id="KW-0346">Stress response</keyword>
<dbReference type="InterPro" id="IPR031107">
    <property type="entry name" value="Small_HSP"/>
</dbReference>